<evidence type="ECO:0000313" key="2">
    <source>
        <dbReference type="EMBL" id="KKK71420.1"/>
    </source>
</evidence>
<feature type="non-terminal residue" evidence="2">
    <location>
        <position position="230"/>
    </location>
</feature>
<comment type="caution">
    <text evidence="2">The sequence shown here is derived from an EMBL/GenBank/DDBJ whole genome shotgun (WGS) entry which is preliminary data.</text>
</comment>
<organism evidence="2">
    <name type="scientific">marine sediment metagenome</name>
    <dbReference type="NCBI Taxonomy" id="412755"/>
    <lineage>
        <taxon>unclassified sequences</taxon>
        <taxon>metagenomes</taxon>
        <taxon>ecological metagenomes</taxon>
    </lineage>
</organism>
<dbReference type="EMBL" id="LAZR01057743">
    <property type="protein sequence ID" value="KKK71420.1"/>
    <property type="molecule type" value="Genomic_DNA"/>
</dbReference>
<feature type="region of interest" description="Disordered" evidence="1">
    <location>
        <begin position="1"/>
        <end position="78"/>
    </location>
</feature>
<proteinExistence type="predicted"/>
<dbReference type="AlphaFoldDB" id="A0A0F8YCL1"/>
<sequence length="230" mass="25584">MSNEQTETQAGIEVEPGVERPTEPVPVVEPDKPANAELPILPVEPVVQPADEVDSTSEQNTLDGSGPKKDEEPTFGRIAPHYVRINRAHTRRIERLTKEFTKAGVDDANKELKDLGDTAEKARNAYEDARDSEHIQTGNDPEATGTHLRDGGDVKTLRGLARLTSKAIVTQNERAKEIANELDATLAAKRLDKANESHAVWLDLFYVEFETSPANVDWGKEHIERRVNYE</sequence>
<protein>
    <submittedName>
        <fullName evidence="2">Uncharacterized protein</fullName>
    </submittedName>
</protein>
<reference evidence="2" key="1">
    <citation type="journal article" date="2015" name="Nature">
        <title>Complex archaea that bridge the gap between prokaryotes and eukaryotes.</title>
        <authorList>
            <person name="Spang A."/>
            <person name="Saw J.H."/>
            <person name="Jorgensen S.L."/>
            <person name="Zaremba-Niedzwiedzka K."/>
            <person name="Martijn J."/>
            <person name="Lind A.E."/>
            <person name="van Eijk R."/>
            <person name="Schleper C."/>
            <person name="Guy L."/>
            <person name="Ettema T.J."/>
        </authorList>
    </citation>
    <scope>NUCLEOTIDE SEQUENCE</scope>
</reference>
<name>A0A0F8YCL1_9ZZZZ</name>
<evidence type="ECO:0000256" key="1">
    <source>
        <dbReference type="SAM" id="MobiDB-lite"/>
    </source>
</evidence>
<gene>
    <name evidence="2" type="ORF">LCGC14_2914100</name>
</gene>
<accession>A0A0F8YCL1</accession>
<feature type="region of interest" description="Disordered" evidence="1">
    <location>
        <begin position="126"/>
        <end position="152"/>
    </location>
</feature>